<accession>A0A846QTF7</accession>
<proteinExistence type="predicted"/>
<keyword evidence="1" id="KW-1133">Transmembrane helix</keyword>
<name>A0A846QTF7_9BACT</name>
<organism evidence="2 3">
    <name type="scientific">Desulfobaculum xiamenense</name>
    <dbReference type="NCBI Taxonomy" id="995050"/>
    <lineage>
        <taxon>Bacteria</taxon>
        <taxon>Pseudomonadati</taxon>
        <taxon>Thermodesulfobacteriota</taxon>
        <taxon>Desulfovibrionia</taxon>
        <taxon>Desulfovibrionales</taxon>
        <taxon>Desulfovibrionaceae</taxon>
        <taxon>Desulfobaculum</taxon>
    </lineage>
</organism>
<evidence type="ECO:0000256" key="1">
    <source>
        <dbReference type="SAM" id="Phobius"/>
    </source>
</evidence>
<sequence length="286" mass="29460">MKRERIRGIVMGTLWGAIVFALVFGWKSSGRMLARVAAEGFEANGVRVTLVSPSVRLLPPGVDAQAADVAFPGGGLRIEDVSVSLAPTSLLSGRLGVACSGDVCGGQVGATIASGAWFDCDAFRLNYEANGLDIAAFPGVPSFLKLTGSVASEGTLSGRRDGSGLSGAGDLRVAGIGAILPMPVLKDGTIRDGNLSGAWKVGDETVTLADIRLALNGLSAELGGDVRLDAKRPEVSPVRLKGAWTADAKAVNANVVGKKVMNDLARHRKVPLTVSGTVSRPLVKGF</sequence>
<dbReference type="EMBL" id="JAATJA010000002">
    <property type="protein sequence ID" value="NJB68755.1"/>
    <property type="molecule type" value="Genomic_DNA"/>
</dbReference>
<keyword evidence="1" id="KW-0812">Transmembrane</keyword>
<evidence type="ECO:0000313" key="2">
    <source>
        <dbReference type="EMBL" id="NJB68755.1"/>
    </source>
</evidence>
<keyword evidence="1" id="KW-0472">Membrane</keyword>
<feature type="transmembrane region" description="Helical" evidence="1">
    <location>
        <begin position="6"/>
        <end position="26"/>
    </location>
</feature>
<comment type="caution">
    <text evidence="2">The sequence shown here is derived from an EMBL/GenBank/DDBJ whole genome shotgun (WGS) entry which is preliminary data.</text>
</comment>
<dbReference type="RefSeq" id="WP_167941796.1">
    <property type="nucleotide sequence ID" value="NZ_JAATJA010000002.1"/>
</dbReference>
<dbReference type="InterPro" id="IPR030925">
    <property type="entry name" value="T2SS_GspN_Lepto"/>
</dbReference>
<gene>
    <name evidence="2" type="ORF">GGQ74_002428</name>
</gene>
<keyword evidence="3" id="KW-1185">Reference proteome</keyword>
<protein>
    <submittedName>
        <fullName evidence="2">Type II secretion system protein N</fullName>
    </submittedName>
</protein>
<reference evidence="2 3" key="1">
    <citation type="submission" date="2020-03" db="EMBL/GenBank/DDBJ databases">
        <title>Genomic Encyclopedia of Type Strains, Phase IV (KMG-IV): sequencing the most valuable type-strain genomes for metagenomic binning, comparative biology and taxonomic classification.</title>
        <authorList>
            <person name="Goeker M."/>
        </authorList>
    </citation>
    <scope>NUCLEOTIDE SEQUENCE [LARGE SCALE GENOMIC DNA]</scope>
    <source>
        <strain evidence="2 3">DSM 24233</strain>
    </source>
</reference>
<dbReference type="Proteomes" id="UP000580856">
    <property type="component" value="Unassembled WGS sequence"/>
</dbReference>
<evidence type="ECO:0000313" key="3">
    <source>
        <dbReference type="Proteomes" id="UP000580856"/>
    </source>
</evidence>
<dbReference type="AlphaFoldDB" id="A0A846QTF7"/>
<dbReference type="NCBIfam" id="TIGR04411">
    <property type="entry name" value="T2SS_GspN_Lepto"/>
    <property type="match status" value="1"/>
</dbReference>